<dbReference type="GO" id="GO:0009507">
    <property type="term" value="C:chloroplast"/>
    <property type="evidence" value="ECO:0007669"/>
    <property type="project" value="UniProtKB-SubCell"/>
</dbReference>
<comment type="similarity">
    <text evidence="3">Belongs to the peptidase M50B family.</text>
</comment>
<dbReference type="PANTHER" id="PTHR31412">
    <property type="entry name" value="ZINC METALLOPROTEASE EGY1"/>
    <property type="match status" value="1"/>
</dbReference>
<evidence type="ECO:0000259" key="14">
    <source>
        <dbReference type="Pfam" id="PF02163"/>
    </source>
</evidence>
<evidence type="ECO:0000256" key="10">
    <source>
        <dbReference type="ARBA" id="ARBA00022989"/>
    </source>
</evidence>
<dbReference type="EMBL" id="HBIV01017474">
    <property type="protein sequence ID" value="CAE0661107.1"/>
    <property type="molecule type" value="Transcribed_RNA"/>
</dbReference>
<keyword evidence="9" id="KW-0809">Transit peptide</keyword>
<dbReference type="InterPro" id="IPR008915">
    <property type="entry name" value="Peptidase_M50"/>
</dbReference>
<keyword evidence="5" id="KW-0934">Plastid</keyword>
<accession>A0A6V3LR44</accession>
<feature type="transmembrane region" description="Helical" evidence="13">
    <location>
        <begin position="511"/>
        <end position="529"/>
    </location>
</feature>
<feature type="transmembrane region" description="Helical" evidence="13">
    <location>
        <begin position="576"/>
        <end position="601"/>
    </location>
</feature>
<feature type="transmembrane region" description="Helical" evidence="13">
    <location>
        <begin position="738"/>
        <end position="755"/>
    </location>
</feature>
<evidence type="ECO:0000256" key="1">
    <source>
        <dbReference type="ARBA" id="ARBA00004141"/>
    </source>
</evidence>
<feature type="transmembrane region" description="Helical" evidence="13">
    <location>
        <begin position="690"/>
        <end position="717"/>
    </location>
</feature>
<evidence type="ECO:0000256" key="13">
    <source>
        <dbReference type="SAM" id="Phobius"/>
    </source>
</evidence>
<dbReference type="InterPro" id="IPR044838">
    <property type="entry name" value="EGY1-like"/>
</dbReference>
<dbReference type="GO" id="GO:0006508">
    <property type="term" value="P:proteolysis"/>
    <property type="evidence" value="ECO:0007669"/>
    <property type="project" value="UniProtKB-KW"/>
</dbReference>
<evidence type="ECO:0000256" key="5">
    <source>
        <dbReference type="ARBA" id="ARBA00022640"/>
    </source>
</evidence>
<dbReference type="AlphaFoldDB" id="A0A6V3LR44"/>
<evidence type="ECO:0000256" key="7">
    <source>
        <dbReference type="ARBA" id="ARBA00022692"/>
    </source>
</evidence>
<name>A0A6V3LR44_9EUKA</name>
<evidence type="ECO:0000256" key="3">
    <source>
        <dbReference type="ARBA" id="ARBA00007931"/>
    </source>
</evidence>
<feature type="region of interest" description="Disordered" evidence="12">
    <location>
        <begin position="104"/>
        <end position="193"/>
    </location>
</feature>
<evidence type="ECO:0000256" key="8">
    <source>
        <dbReference type="ARBA" id="ARBA00022801"/>
    </source>
</evidence>
<evidence type="ECO:0000256" key="6">
    <source>
        <dbReference type="ARBA" id="ARBA00022670"/>
    </source>
</evidence>
<protein>
    <recommendedName>
        <fullName evidence="14">Peptidase M50 domain-containing protein</fullName>
    </recommendedName>
</protein>
<dbReference type="GO" id="GO:0016020">
    <property type="term" value="C:membrane"/>
    <property type="evidence" value="ECO:0007669"/>
    <property type="project" value="UniProtKB-SubCell"/>
</dbReference>
<dbReference type="EMBL" id="HBIV01017478">
    <property type="protein sequence ID" value="CAE0661110.1"/>
    <property type="molecule type" value="Transcribed_RNA"/>
</dbReference>
<keyword evidence="8" id="KW-0378">Hydrolase</keyword>
<evidence type="ECO:0000256" key="2">
    <source>
        <dbReference type="ARBA" id="ARBA00004229"/>
    </source>
</evidence>
<feature type="transmembrane region" description="Helical" evidence="13">
    <location>
        <begin position="643"/>
        <end position="662"/>
    </location>
</feature>
<evidence type="ECO:0000256" key="11">
    <source>
        <dbReference type="ARBA" id="ARBA00023136"/>
    </source>
</evidence>
<keyword evidence="6" id="KW-0645">Protease</keyword>
<feature type="domain" description="Peptidase M50" evidence="14">
    <location>
        <begin position="526"/>
        <end position="681"/>
    </location>
</feature>
<keyword evidence="7 13" id="KW-0812">Transmembrane</keyword>
<proteinExistence type="inferred from homology"/>
<dbReference type="GO" id="GO:0008233">
    <property type="term" value="F:peptidase activity"/>
    <property type="evidence" value="ECO:0007669"/>
    <property type="project" value="UniProtKB-KW"/>
</dbReference>
<gene>
    <name evidence="15" type="ORF">LGLO00237_LOCUS12697</name>
    <name evidence="16" type="ORF">LGLO00237_LOCUS12700</name>
</gene>
<evidence type="ECO:0000313" key="16">
    <source>
        <dbReference type="EMBL" id="CAE0661110.1"/>
    </source>
</evidence>
<keyword evidence="4" id="KW-0150">Chloroplast</keyword>
<keyword evidence="11 13" id="KW-0472">Membrane</keyword>
<feature type="compositionally biased region" description="Basic and acidic residues" evidence="12">
    <location>
        <begin position="214"/>
        <end position="234"/>
    </location>
</feature>
<evidence type="ECO:0000256" key="4">
    <source>
        <dbReference type="ARBA" id="ARBA00022528"/>
    </source>
</evidence>
<sequence length="756" mass="81043">MLFVFSRIICGLLSTAVNTRKGCATTLPARLNAMYPSLRSGRRASRTMVLGLASLALFLALAALSTRLADAGTRLRGARALQASLEMAPRQRIQGVVRRGGMLNRGGVSEMQRSQFRRTVSLRAEPTPTLEKEEVKEDEFPSSSSSSSSPSSSSSSSVSSADSLKSLDFMLGGDDPASPQSMMKTQSGKEETKAGHALDVLSDWFGPDEQELEAEKYRQERQKEAEERSKKEQTPDGVVASTTEAEKDTAEKMPDDVMKVLGLGKTAEEDRSEMAESLLKDLKERAKNGDEKDKELVDAVTAFLNTAQQYQNSSLADNALRNDFVNLLDKLQPENAVDREDMKEIERTILGTKTFYVTSSDAALKFDGVFGLRDIGWVFCGNFRGDQTKIFEDISARIKNRFEGKYDVLLIPDPELEVDPFYDGGDGTPKAALQVVPAERAQPPRQPAWAFAVSVVLFGLTAFGALQLGGQAASIQLPAETVKWLGNPDNFANGYDPTLIPPGVASWDPSGFLASVGAIAGGALSVGLIHELGHRVTAFLKDVKLGNSFFLPFGGLPTSFGSITPFKSLIKNNKDLFDIAASGPLSGLLAATALFVAGLALTGSTPQDLLVAIPYPFVQQSLLLGTIVKMVTGVGEGALSNDALLVHPLVVAGWVGLVAQAFNSLPVGSIDGGRMVQAAWGSGPLGFTSLLTYGALGFGLIGGPVDGLFFGLYLLFLQRTSEKYIKDTVTLADDQTRRVMSVALVIFAVMVLTPLN</sequence>
<feature type="transmembrane region" description="Helical" evidence="13">
    <location>
        <begin position="48"/>
        <end position="69"/>
    </location>
</feature>
<comment type="subcellular location">
    <subcellularLocation>
        <location evidence="1">Membrane</location>
        <topology evidence="1">Multi-pass membrane protein</topology>
    </subcellularLocation>
    <subcellularLocation>
        <location evidence="2">Plastid</location>
        <location evidence="2">Chloroplast</location>
    </subcellularLocation>
</comment>
<feature type="transmembrane region" description="Helical" evidence="13">
    <location>
        <begin position="448"/>
        <end position="468"/>
    </location>
</feature>
<feature type="compositionally biased region" description="Basic and acidic residues" evidence="12">
    <location>
        <begin position="130"/>
        <end position="139"/>
    </location>
</feature>
<reference evidence="15" key="1">
    <citation type="submission" date="2021-01" db="EMBL/GenBank/DDBJ databases">
        <authorList>
            <person name="Corre E."/>
            <person name="Pelletier E."/>
            <person name="Niang G."/>
            <person name="Scheremetjew M."/>
            <person name="Finn R."/>
            <person name="Kale V."/>
            <person name="Holt S."/>
            <person name="Cochrane G."/>
            <person name="Meng A."/>
            <person name="Brown T."/>
            <person name="Cohen L."/>
        </authorList>
    </citation>
    <scope>NUCLEOTIDE SEQUENCE</scope>
    <source>
        <strain evidence="15">CCCM811</strain>
    </source>
</reference>
<evidence type="ECO:0000313" key="15">
    <source>
        <dbReference type="EMBL" id="CAE0661107.1"/>
    </source>
</evidence>
<feature type="region of interest" description="Disordered" evidence="12">
    <location>
        <begin position="214"/>
        <end position="250"/>
    </location>
</feature>
<evidence type="ECO:0000256" key="12">
    <source>
        <dbReference type="SAM" id="MobiDB-lite"/>
    </source>
</evidence>
<evidence type="ECO:0000256" key="9">
    <source>
        <dbReference type="ARBA" id="ARBA00022946"/>
    </source>
</evidence>
<organism evidence="15">
    <name type="scientific">Lotharella globosa</name>
    <dbReference type="NCBI Taxonomy" id="91324"/>
    <lineage>
        <taxon>Eukaryota</taxon>
        <taxon>Sar</taxon>
        <taxon>Rhizaria</taxon>
        <taxon>Cercozoa</taxon>
        <taxon>Chlorarachniophyceae</taxon>
        <taxon>Lotharella</taxon>
    </lineage>
</organism>
<feature type="compositionally biased region" description="Low complexity" evidence="12">
    <location>
        <begin position="142"/>
        <end position="166"/>
    </location>
</feature>
<dbReference type="Pfam" id="PF02163">
    <property type="entry name" value="Peptidase_M50"/>
    <property type="match status" value="1"/>
</dbReference>
<keyword evidence="10 13" id="KW-1133">Transmembrane helix</keyword>
<dbReference type="CDD" id="cd06160">
    <property type="entry name" value="S2P-M50_like_2"/>
    <property type="match status" value="1"/>
</dbReference>
<dbReference type="PANTHER" id="PTHR31412:SF0">
    <property type="entry name" value="ZINC METALLOPROTEASE EGY1, CHLOROPLASTIC-RELATED"/>
    <property type="match status" value="1"/>
</dbReference>